<dbReference type="EMBL" id="LAZR01066165">
    <property type="protein sequence ID" value="KKK54112.1"/>
    <property type="molecule type" value="Genomic_DNA"/>
</dbReference>
<dbReference type="AlphaFoldDB" id="A0A0F8WB90"/>
<proteinExistence type="predicted"/>
<reference evidence="1" key="1">
    <citation type="journal article" date="2015" name="Nature">
        <title>Complex archaea that bridge the gap between prokaryotes and eukaryotes.</title>
        <authorList>
            <person name="Spang A."/>
            <person name="Saw J.H."/>
            <person name="Jorgensen S.L."/>
            <person name="Zaremba-Niedzwiedzka K."/>
            <person name="Martijn J."/>
            <person name="Lind A.E."/>
            <person name="van Eijk R."/>
            <person name="Schleper C."/>
            <person name="Guy L."/>
            <person name="Ettema T.J."/>
        </authorList>
    </citation>
    <scope>NUCLEOTIDE SEQUENCE</scope>
</reference>
<evidence type="ECO:0000313" key="1">
    <source>
        <dbReference type="EMBL" id="KKK54112.1"/>
    </source>
</evidence>
<accession>A0A0F8WB90</accession>
<gene>
    <name evidence="1" type="ORF">LCGC14_3088040</name>
</gene>
<organism evidence="1">
    <name type="scientific">marine sediment metagenome</name>
    <dbReference type="NCBI Taxonomy" id="412755"/>
    <lineage>
        <taxon>unclassified sequences</taxon>
        <taxon>metagenomes</taxon>
        <taxon>ecological metagenomes</taxon>
    </lineage>
</organism>
<comment type="caution">
    <text evidence="1">The sequence shown here is derived from an EMBL/GenBank/DDBJ whole genome shotgun (WGS) entry which is preliminary data.</text>
</comment>
<sequence>MDKELIGLLEDAQQSLKTLSGVNLIIFCLILDLKKLKNKRIEELFRKYNIKIEEE</sequence>
<name>A0A0F8WB90_9ZZZZ</name>
<protein>
    <submittedName>
        <fullName evidence="1">Uncharacterized protein</fullName>
    </submittedName>
</protein>